<sequence length="738" mass="83468">MDYRRMGNVKQHLGNATSTTSLHYLWRNPRGTVLRIQALALVAIVLSFFLVVYGSCRRWSNRWIVQKGFLAAQVLSLSLGTYSIGLMQSSSVKSEMYPIWAVSLLTLFGCMDPVTSYNSHDYKSPLLKVIFQLCLYCGYVVLMCVSSVSGVVGNLAVGVLSAITFIKSFHRSLALVLPSRKRSQLEQLESREPEALEHHGNGLEVHLPLHPSEIDRYARQPKRDKNMGNIYTRIQEKQFQDRLKRRFLGLHTDREMEYKRDQLFKLFWIHPNIDYKRTLKAIEVELAFLYEIFFTSNEFIHYYEAKTSSFWALASFIGICFVGVATAIPGTLTRSHRHSTSTGPNAAGTSIIVGTTTTDLIVTLVILVSLALLQLLQLLRCWTSNWARVAFACEYAMGAPMKSMSGEYLVRPRMCGRMAGMLGLQYIGQVLRELWGSDAKGGAAVRLDEDVKASIADFLGQMKSTRIGKEWCSLFVDNGVSKSELPFRKGGLLDHRFIMSQAYSFTESVMVWHIATWYCEHKEKPQPKEEEGTGCSETAKAGGGRELAREKHRHVAIALSKYCAYLVVSAPELLPGSSAETKRAFDQAMEKARKGLAAGEWTSVDHHVAFVGNLTNDAFLYGVYFGKLLCDETPPPSYCTRRRSDDPWEVLARLWVQTLLYAAPYGDVEAHRQRLSQGGEFITHLWALLYHLGFDKWEHDKEEETKKEAKKEGSEDSSSIQQRSLFNLRFWAKVQRGA</sequence>
<evidence type="ECO:0000259" key="3">
    <source>
        <dbReference type="Pfam" id="PF13968"/>
    </source>
</evidence>
<keyword evidence="5" id="KW-1185">Reference proteome</keyword>
<feature type="compositionally biased region" description="Basic and acidic residues" evidence="1">
    <location>
        <begin position="701"/>
        <end position="714"/>
    </location>
</feature>
<feature type="domain" description="DUF4220" evidence="3">
    <location>
        <begin position="71"/>
        <end position="391"/>
    </location>
</feature>
<dbReference type="PANTHER" id="PTHR31325">
    <property type="entry name" value="OS01G0798800 PROTEIN-RELATED"/>
    <property type="match status" value="1"/>
</dbReference>
<feature type="transmembrane region" description="Helical" evidence="2">
    <location>
        <begin position="68"/>
        <end position="85"/>
    </location>
</feature>
<feature type="transmembrane region" description="Helical" evidence="2">
    <location>
        <begin position="36"/>
        <end position="56"/>
    </location>
</feature>
<dbReference type="InterPro" id="IPR007658">
    <property type="entry name" value="DUF594"/>
</dbReference>
<feature type="transmembrane region" description="Helical" evidence="2">
    <location>
        <begin position="310"/>
        <end position="331"/>
    </location>
</feature>
<proteinExistence type="predicted"/>
<evidence type="ECO:0000256" key="2">
    <source>
        <dbReference type="SAM" id="Phobius"/>
    </source>
</evidence>
<evidence type="ECO:0000313" key="5">
    <source>
        <dbReference type="Proteomes" id="UP001497457"/>
    </source>
</evidence>
<dbReference type="Pfam" id="PF13968">
    <property type="entry name" value="DUF4220"/>
    <property type="match status" value="1"/>
</dbReference>
<evidence type="ECO:0000313" key="4">
    <source>
        <dbReference type="EMBL" id="CAL5077725.1"/>
    </source>
</evidence>
<keyword evidence="2" id="KW-1133">Transmembrane helix</keyword>
<name>A0ABC9FL48_9POAL</name>
<organism evidence="4 5">
    <name type="scientific">Urochloa decumbens</name>
    <dbReference type="NCBI Taxonomy" id="240449"/>
    <lineage>
        <taxon>Eukaryota</taxon>
        <taxon>Viridiplantae</taxon>
        <taxon>Streptophyta</taxon>
        <taxon>Embryophyta</taxon>
        <taxon>Tracheophyta</taxon>
        <taxon>Spermatophyta</taxon>
        <taxon>Magnoliopsida</taxon>
        <taxon>Liliopsida</taxon>
        <taxon>Poales</taxon>
        <taxon>Poaceae</taxon>
        <taxon>PACMAD clade</taxon>
        <taxon>Panicoideae</taxon>
        <taxon>Panicodae</taxon>
        <taxon>Paniceae</taxon>
        <taxon>Melinidinae</taxon>
        <taxon>Urochloa</taxon>
    </lineage>
</organism>
<accession>A0ABC9FL48</accession>
<gene>
    <name evidence="4" type="ORF">URODEC1_LOCUS106774</name>
</gene>
<evidence type="ECO:0000256" key="1">
    <source>
        <dbReference type="SAM" id="MobiDB-lite"/>
    </source>
</evidence>
<feature type="transmembrane region" description="Helical" evidence="2">
    <location>
        <begin position="351"/>
        <end position="373"/>
    </location>
</feature>
<reference evidence="4" key="1">
    <citation type="submission" date="2024-10" db="EMBL/GenBank/DDBJ databases">
        <authorList>
            <person name="Ryan C."/>
        </authorList>
    </citation>
    <scope>NUCLEOTIDE SEQUENCE [LARGE SCALE GENOMIC DNA]</scope>
</reference>
<keyword evidence="2" id="KW-0812">Transmembrane</keyword>
<protein>
    <recommendedName>
        <fullName evidence="3">DUF4220 domain-containing protein</fullName>
    </recommendedName>
</protein>
<dbReference type="AlphaFoldDB" id="A0ABC9FL48"/>
<dbReference type="Proteomes" id="UP001497457">
    <property type="component" value="Chromosome 7b"/>
</dbReference>
<dbReference type="InterPro" id="IPR025315">
    <property type="entry name" value="DUF4220"/>
</dbReference>
<dbReference type="EMBL" id="OZ075117">
    <property type="protein sequence ID" value="CAL5077725.1"/>
    <property type="molecule type" value="Genomic_DNA"/>
</dbReference>
<keyword evidence="2" id="KW-0472">Membrane</keyword>
<dbReference type="Pfam" id="PF04578">
    <property type="entry name" value="DUF594"/>
    <property type="match status" value="1"/>
</dbReference>
<feature type="region of interest" description="Disordered" evidence="1">
    <location>
        <begin position="701"/>
        <end position="721"/>
    </location>
</feature>